<evidence type="ECO:0000313" key="2">
    <source>
        <dbReference type="Proteomes" id="UP001163152"/>
    </source>
</evidence>
<organism evidence="1 2">
    <name type="scientific">Thermocoleostomius sinensis A174</name>
    <dbReference type="NCBI Taxonomy" id="2016057"/>
    <lineage>
        <taxon>Bacteria</taxon>
        <taxon>Bacillati</taxon>
        <taxon>Cyanobacteriota</taxon>
        <taxon>Cyanophyceae</taxon>
        <taxon>Oculatellales</taxon>
        <taxon>Oculatellaceae</taxon>
        <taxon>Thermocoleostomius</taxon>
    </lineage>
</organism>
<evidence type="ECO:0000313" key="1">
    <source>
        <dbReference type="EMBL" id="WAL61599.1"/>
    </source>
</evidence>
<keyword evidence="2" id="KW-1185">Reference proteome</keyword>
<dbReference type="AlphaFoldDB" id="A0A9E8ZE06"/>
<gene>
    <name evidence="1" type="ORF">OXH18_06335</name>
</gene>
<proteinExistence type="predicted"/>
<dbReference type="EMBL" id="CP113797">
    <property type="protein sequence ID" value="WAL61599.1"/>
    <property type="molecule type" value="Genomic_DNA"/>
</dbReference>
<dbReference type="RefSeq" id="WP_268611607.1">
    <property type="nucleotide sequence ID" value="NZ_CP113797.1"/>
</dbReference>
<reference evidence="1" key="1">
    <citation type="submission" date="2022-12" db="EMBL/GenBank/DDBJ databases">
        <title>Polyphasic identification of a Novel Hot-Spring Cyanobacterium Ocullathermofonsia sinensis gen nov. sp. nov. and Genomic Insights on its Adaptations to the Thermal Habitat.</title>
        <authorList>
            <person name="Daroch M."/>
            <person name="Tang J."/>
            <person name="Jiang Y."/>
        </authorList>
    </citation>
    <scope>NUCLEOTIDE SEQUENCE</scope>
    <source>
        <strain evidence="1">PKUAC-SCTA174</strain>
    </source>
</reference>
<dbReference type="KEGG" id="tsin:OXH18_06335"/>
<accession>A0A9E8ZE06</accession>
<name>A0A9E8ZE06_9CYAN</name>
<sequence length="41" mass="4547">MVEPHHDQSSDGTRSIGDCTVAYFHLSQKQNVAVLQTAIDF</sequence>
<protein>
    <submittedName>
        <fullName evidence="1">Uncharacterized protein</fullName>
    </submittedName>
</protein>
<dbReference type="Proteomes" id="UP001163152">
    <property type="component" value="Chromosome"/>
</dbReference>